<keyword evidence="1" id="KW-0732">Signal</keyword>
<gene>
    <name evidence="2" type="ORF">GCHA_2870</name>
</gene>
<dbReference type="Proteomes" id="UP000006320">
    <property type="component" value="Unassembled WGS sequence"/>
</dbReference>
<evidence type="ECO:0000313" key="3">
    <source>
        <dbReference type="Proteomes" id="UP000006320"/>
    </source>
</evidence>
<proteinExistence type="predicted"/>
<comment type="caution">
    <text evidence="2">The sequence shown here is derived from an EMBL/GenBank/DDBJ whole genome shotgun (WGS) entry which is preliminary data.</text>
</comment>
<evidence type="ECO:0000256" key="1">
    <source>
        <dbReference type="SAM" id="SignalP"/>
    </source>
</evidence>
<sequence length="114" mass="13010">MKNDQQVNRMRRALCLGSLLISTSGAAFTSAAKQSNALPKQAKNLDYYQFYLAWQQLSSLSPQEYINRRQYEHSGLKSSEIVKLDFEHQNVVEIESFILSKYEAAFIAHIGSFT</sequence>
<accession>A0AAV3V0R0</accession>
<feature type="chain" id="PRO_5043696861" evidence="1">
    <location>
        <begin position="27"/>
        <end position="114"/>
    </location>
</feature>
<dbReference type="EMBL" id="BAEM01000034">
    <property type="protein sequence ID" value="GAC10813.1"/>
    <property type="molecule type" value="Genomic_DNA"/>
</dbReference>
<organism evidence="2 3">
    <name type="scientific">Paraglaciecola chathamensis S18K6</name>
    <dbReference type="NCBI Taxonomy" id="1127672"/>
    <lineage>
        <taxon>Bacteria</taxon>
        <taxon>Pseudomonadati</taxon>
        <taxon>Pseudomonadota</taxon>
        <taxon>Gammaproteobacteria</taxon>
        <taxon>Alteromonadales</taxon>
        <taxon>Alteromonadaceae</taxon>
        <taxon>Paraglaciecola</taxon>
    </lineage>
</organism>
<evidence type="ECO:0000313" key="2">
    <source>
        <dbReference type="EMBL" id="GAC10813.1"/>
    </source>
</evidence>
<dbReference type="AlphaFoldDB" id="A0AAV3V0R0"/>
<dbReference type="RefSeq" id="WP_007989070.1">
    <property type="nucleotide sequence ID" value="NZ_BAEM01000034.1"/>
</dbReference>
<reference evidence="2 3" key="1">
    <citation type="journal article" date="2017" name="Antonie Van Leeuwenhoek">
        <title>Rhizobium rhizosphaerae sp. nov., a novel species isolated from rice rhizosphere.</title>
        <authorList>
            <person name="Zhao J.J."/>
            <person name="Zhang J."/>
            <person name="Zhang R.J."/>
            <person name="Zhang C.W."/>
            <person name="Yin H.Q."/>
            <person name="Zhang X.X."/>
        </authorList>
    </citation>
    <scope>NUCLEOTIDE SEQUENCE [LARGE SCALE GENOMIC DNA]</scope>
    <source>
        <strain evidence="2 3">S18K6</strain>
    </source>
</reference>
<name>A0AAV3V0R0_9ALTE</name>
<feature type="signal peptide" evidence="1">
    <location>
        <begin position="1"/>
        <end position="26"/>
    </location>
</feature>
<protein>
    <submittedName>
        <fullName evidence="2">Uncharacterized protein</fullName>
    </submittedName>
</protein>